<feature type="domain" description="N-acetyltransferase" evidence="1">
    <location>
        <begin position="3"/>
        <end position="158"/>
    </location>
</feature>
<dbReference type="EMBL" id="CP038033">
    <property type="protein sequence ID" value="QBQ53116.1"/>
    <property type="molecule type" value="Genomic_DNA"/>
</dbReference>
<protein>
    <submittedName>
        <fullName evidence="2">N-acetyltransferase</fullName>
    </submittedName>
</protein>
<keyword evidence="2" id="KW-0808">Transferase</keyword>
<reference evidence="2 3" key="1">
    <citation type="submission" date="2019-03" db="EMBL/GenBank/DDBJ databases">
        <title>The genome sequence of Nitrosococcus wardiae strain D1FHST reveals the archetypal metabolic capacity of ammonia-oxidizing Gammaproteobacteria.</title>
        <authorList>
            <person name="Wang L."/>
            <person name="Lim C.K."/>
            <person name="Hanson T.E."/>
            <person name="Dang H."/>
            <person name="Klotz M.G."/>
        </authorList>
    </citation>
    <scope>NUCLEOTIDE SEQUENCE [LARGE SCALE GENOMIC DNA]</scope>
    <source>
        <strain evidence="2 3">D1FHS</strain>
    </source>
</reference>
<sequence>MNLQVRKALESDRQSISIVVIAAFGTAQENEITDLIIDLLADPSAQPLLSLVATVNDHVVGHILFTNVRIKHSQRLVPSAILAPLSVHPEYQNQGIGGRLIKEGLKQLKAAGIELVFVLGHPGYYLKYGFSAAGIKGFDAPYPIPPENSDAWMVQELHPGVIGHVKGQVICADVLNNPKHWRE</sequence>
<gene>
    <name evidence="2" type="ORF">E3U44_00305</name>
</gene>
<dbReference type="InterPro" id="IPR016181">
    <property type="entry name" value="Acyl_CoA_acyltransferase"/>
</dbReference>
<dbReference type="InterPro" id="IPR000182">
    <property type="entry name" value="GNAT_dom"/>
</dbReference>
<dbReference type="PROSITE" id="PS51186">
    <property type="entry name" value="GNAT"/>
    <property type="match status" value="1"/>
</dbReference>
<organism evidence="2 3">
    <name type="scientific">Nitrosococcus wardiae</name>
    <dbReference type="NCBI Taxonomy" id="1814290"/>
    <lineage>
        <taxon>Bacteria</taxon>
        <taxon>Pseudomonadati</taxon>
        <taxon>Pseudomonadota</taxon>
        <taxon>Gammaproteobacteria</taxon>
        <taxon>Chromatiales</taxon>
        <taxon>Chromatiaceae</taxon>
        <taxon>Nitrosococcus</taxon>
    </lineage>
</organism>
<accession>A0A4P7BXK0</accession>
<dbReference type="RefSeq" id="WP_134356134.1">
    <property type="nucleotide sequence ID" value="NZ_CP038033.1"/>
</dbReference>
<dbReference type="Gene3D" id="3.40.630.30">
    <property type="match status" value="1"/>
</dbReference>
<dbReference type="OrthoDB" id="9797178at2"/>
<dbReference type="AlphaFoldDB" id="A0A4P7BXK0"/>
<dbReference type="CDD" id="cd04301">
    <property type="entry name" value="NAT_SF"/>
    <property type="match status" value="1"/>
</dbReference>
<proteinExistence type="predicted"/>
<dbReference type="Pfam" id="PF13527">
    <property type="entry name" value="Acetyltransf_9"/>
    <property type="match status" value="1"/>
</dbReference>
<dbReference type="GO" id="GO:0016747">
    <property type="term" value="F:acyltransferase activity, transferring groups other than amino-acyl groups"/>
    <property type="evidence" value="ECO:0007669"/>
    <property type="project" value="InterPro"/>
</dbReference>
<keyword evidence="3" id="KW-1185">Reference proteome</keyword>
<evidence type="ECO:0000313" key="2">
    <source>
        <dbReference type="EMBL" id="QBQ53116.1"/>
    </source>
</evidence>
<name>A0A4P7BXK0_9GAMM</name>
<dbReference type="KEGG" id="nwr:E3U44_00305"/>
<evidence type="ECO:0000313" key="3">
    <source>
        <dbReference type="Proteomes" id="UP000294325"/>
    </source>
</evidence>
<evidence type="ECO:0000259" key="1">
    <source>
        <dbReference type="PROSITE" id="PS51186"/>
    </source>
</evidence>
<dbReference type="Proteomes" id="UP000294325">
    <property type="component" value="Chromosome"/>
</dbReference>
<dbReference type="SUPFAM" id="SSF55729">
    <property type="entry name" value="Acyl-CoA N-acyltransferases (Nat)"/>
    <property type="match status" value="1"/>
</dbReference>